<organism evidence="10 11">
    <name type="scientific">Entamoeba histolytica</name>
    <dbReference type="NCBI Taxonomy" id="5759"/>
    <lineage>
        <taxon>Eukaryota</taxon>
        <taxon>Amoebozoa</taxon>
        <taxon>Evosea</taxon>
        <taxon>Archamoebae</taxon>
        <taxon>Mastigamoebida</taxon>
        <taxon>Entamoebidae</taxon>
        <taxon>Entamoeba</taxon>
    </lineage>
</organism>
<feature type="binding site" evidence="9">
    <location>
        <begin position="217"/>
        <end position="219"/>
    </location>
    <ligand>
        <name>S-adenosyl-L-methionine</name>
        <dbReference type="ChEBI" id="CHEBI:59789"/>
    </ligand>
</feature>
<dbReference type="GO" id="GO:0000049">
    <property type="term" value="F:tRNA binding"/>
    <property type="evidence" value="ECO:0007669"/>
    <property type="project" value="UniProtKB-UniRule"/>
</dbReference>
<dbReference type="PANTHER" id="PTHR23417">
    <property type="entry name" value="3-DEOXY-D-MANNO-OCTULOSONIC-ACID TRANSFERASE/TRNA GUANINE-N 7 - -METHYLTRANSFERASE"/>
    <property type="match status" value="1"/>
</dbReference>
<keyword evidence="3 9" id="KW-0489">Methyltransferase</keyword>
<feature type="active site" evidence="9">
    <location>
        <position position="143"/>
    </location>
</feature>
<dbReference type="CDD" id="cd02440">
    <property type="entry name" value="AdoMet_MTases"/>
    <property type="match status" value="1"/>
</dbReference>
<feature type="binding site" evidence="9">
    <location>
        <begin position="120"/>
        <end position="121"/>
    </location>
    <ligand>
        <name>S-adenosyl-L-methionine</name>
        <dbReference type="ChEBI" id="CHEBI:59789"/>
    </ligand>
</feature>
<keyword evidence="6 9" id="KW-0819">tRNA processing</keyword>
<dbReference type="Gene3D" id="3.40.50.150">
    <property type="entry name" value="Vaccinia Virus protein VP39"/>
    <property type="match status" value="1"/>
</dbReference>
<dbReference type="AlphaFoldDB" id="A0A5K1VSM6"/>
<evidence type="ECO:0000256" key="9">
    <source>
        <dbReference type="HAMAP-Rule" id="MF_03055"/>
    </source>
</evidence>
<feature type="binding site" evidence="9">
    <location>
        <position position="67"/>
    </location>
    <ligand>
        <name>S-adenosyl-L-methionine</name>
        <dbReference type="ChEBI" id="CHEBI:59789"/>
    </ligand>
</feature>
<gene>
    <name evidence="10" type="ORF">CL6EHI_178940</name>
</gene>
<evidence type="ECO:0000256" key="1">
    <source>
        <dbReference type="ARBA" id="ARBA00000142"/>
    </source>
</evidence>
<evidence type="ECO:0000256" key="5">
    <source>
        <dbReference type="ARBA" id="ARBA00022691"/>
    </source>
</evidence>
<dbReference type="PANTHER" id="PTHR23417:SF16">
    <property type="entry name" value="TRNA (GUANINE-N(7)-)-METHYLTRANSFERASE"/>
    <property type="match status" value="1"/>
</dbReference>
<reference evidence="10 11" key="1">
    <citation type="submission" date="2016-05" db="EMBL/GenBank/DDBJ databases">
        <title>First whole genome sequencing of Entamoeba histolytica HM1:IMSS-clone-6.</title>
        <authorList>
            <person name="Mukherjee Avik.K."/>
            <person name="Izumyama S."/>
            <person name="Nakada-Tsukui K."/>
            <person name="Nozaki T."/>
        </authorList>
    </citation>
    <scope>NUCLEOTIDE SEQUENCE [LARGE SCALE GENOMIC DNA]</scope>
    <source>
        <strain evidence="10 11">HM1:IMSS clone 6</strain>
    </source>
</reference>
<dbReference type="Proteomes" id="UP000078387">
    <property type="component" value="Unassembled WGS sequence"/>
</dbReference>
<evidence type="ECO:0000256" key="4">
    <source>
        <dbReference type="ARBA" id="ARBA00022679"/>
    </source>
</evidence>
<feature type="binding site" evidence="9">
    <location>
        <begin position="89"/>
        <end position="90"/>
    </location>
    <ligand>
        <name>S-adenosyl-L-methionine</name>
        <dbReference type="ChEBI" id="CHEBI:59789"/>
    </ligand>
</feature>
<dbReference type="HAMAP" id="MF_03055">
    <property type="entry name" value="tRNA_methyltr_TrmB_euk"/>
    <property type="match status" value="1"/>
</dbReference>
<dbReference type="EC" id="2.1.1.33" evidence="9"/>
<accession>A0A5K1VSM6</accession>
<keyword evidence="5 9" id="KW-0949">S-adenosyl-L-methionine</keyword>
<dbReference type="VEuPathDB" id="AmoebaDB:EHI7A_141810"/>
<comment type="catalytic activity">
    <reaction evidence="1 9">
        <text>guanosine(46) in tRNA + S-adenosyl-L-methionine = N(7)-methylguanosine(46) in tRNA + S-adenosyl-L-homocysteine</text>
        <dbReference type="Rhea" id="RHEA:42708"/>
        <dbReference type="Rhea" id="RHEA-COMP:10188"/>
        <dbReference type="Rhea" id="RHEA-COMP:10189"/>
        <dbReference type="ChEBI" id="CHEBI:57856"/>
        <dbReference type="ChEBI" id="CHEBI:59789"/>
        <dbReference type="ChEBI" id="CHEBI:74269"/>
        <dbReference type="ChEBI" id="CHEBI:74480"/>
        <dbReference type="EC" id="2.1.1.33"/>
    </reaction>
</comment>
<keyword evidence="8 9" id="KW-0539">Nucleus</keyword>
<dbReference type="VEuPathDB" id="AmoebaDB:EHI8A_158810"/>
<comment type="subcellular location">
    <subcellularLocation>
        <location evidence="9">Nucleus</location>
    </subcellularLocation>
</comment>
<evidence type="ECO:0000256" key="7">
    <source>
        <dbReference type="ARBA" id="ARBA00022884"/>
    </source>
</evidence>
<keyword evidence="4 9" id="KW-0808">Transferase</keyword>
<protein>
    <recommendedName>
        <fullName evidence="9">tRNA (guanine-N(7)-)-methyltransferase</fullName>
        <ecNumber evidence="9">2.1.1.33</ecNumber>
    </recommendedName>
    <alternativeName>
        <fullName evidence="9">tRNA (guanine(46)-N(7))-methyltransferase</fullName>
    </alternativeName>
    <alternativeName>
        <fullName evidence="9">tRNA(m7G46)-methyltransferase</fullName>
    </alternativeName>
</protein>
<dbReference type="GO" id="GO:0008176">
    <property type="term" value="F:tRNA (guanine(46)-N7)-methyltransferase activity"/>
    <property type="evidence" value="ECO:0007669"/>
    <property type="project" value="UniProtKB-UniRule"/>
</dbReference>
<dbReference type="EMBL" id="BDEQ01000001">
    <property type="protein sequence ID" value="GAT92418.1"/>
    <property type="molecule type" value="Genomic_DNA"/>
</dbReference>
<sequence>MSSEHQTTEHSHNSIIKKKKGIKPFHRVHAHRNPLADSPSTNPITPQSLDWKLYFPNGKPAEMLDIGCGWGGLVREVGMIQEKNVLGMEIRDPAVQYGLEKIQAAREKNELKNVWIIQCNCMKYVDNYFVKGQLLKIFITFPDPHFKNSVKRRRIINPHFAAMYVYLLKPGEGMLYTASDVKELFDWNTQSLDQQPLLERMPDDYTDDYLNIVMFKTEEAKKVDREQRQKWGACYRRRIEEPF</sequence>
<comment type="caution">
    <text evidence="9">Lacks conserved residue(s) required for the propagation of feature annotation.</text>
</comment>
<comment type="caution">
    <text evidence="10">The sequence shown here is derived from an EMBL/GenBank/DDBJ whole genome shotgun (WGS) entry which is preliminary data.</text>
</comment>
<dbReference type="GO" id="GO:0005634">
    <property type="term" value="C:nucleus"/>
    <property type="evidence" value="ECO:0007669"/>
    <property type="project" value="UniProtKB-SubCell"/>
</dbReference>
<proteinExistence type="inferred from homology"/>
<dbReference type="VEuPathDB" id="AmoebaDB:EHI5A_099010"/>
<evidence type="ECO:0000256" key="2">
    <source>
        <dbReference type="ARBA" id="ARBA00022555"/>
    </source>
</evidence>
<comment type="similarity">
    <text evidence="9">Belongs to the class I-like SAM-binding methyltransferase superfamily. TrmB family.</text>
</comment>
<dbReference type="VEuPathDB" id="AmoebaDB:KM1_232980"/>
<comment type="function">
    <text evidence="9">Catalyzes the formation of N(7)-methylguanine at position 46 (m7G46) in tRNA.</text>
</comment>
<evidence type="ECO:0000256" key="3">
    <source>
        <dbReference type="ARBA" id="ARBA00022603"/>
    </source>
</evidence>
<evidence type="ECO:0000256" key="8">
    <source>
        <dbReference type="ARBA" id="ARBA00023242"/>
    </source>
</evidence>
<dbReference type="SUPFAM" id="SSF53335">
    <property type="entry name" value="S-adenosyl-L-methionine-dependent methyltransferases"/>
    <property type="match status" value="1"/>
</dbReference>
<keyword evidence="7 9" id="KW-0694">RNA-binding</keyword>
<evidence type="ECO:0000313" key="10">
    <source>
        <dbReference type="EMBL" id="GAT92418.1"/>
    </source>
</evidence>
<dbReference type="InterPro" id="IPR003358">
    <property type="entry name" value="tRNA_(Gua-N-7)_MeTrfase_Trmb"/>
</dbReference>
<dbReference type="OMA" id="LNVMKFG"/>
<dbReference type="InterPro" id="IPR025763">
    <property type="entry name" value="Trm8_euk"/>
</dbReference>
<dbReference type="PROSITE" id="PS51625">
    <property type="entry name" value="SAM_MT_TRMB"/>
    <property type="match status" value="1"/>
</dbReference>
<dbReference type="GO" id="GO:0043527">
    <property type="term" value="C:tRNA methyltransferase complex"/>
    <property type="evidence" value="ECO:0007669"/>
    <property type="project" value="TreeGrafter"/>
</dbReference>
<evidence type="ECO:0000313" key="11">
    <source>
        <dbReference type="Proteomes" id="UP000078387"/>
    </source>
</evidence>
<dbReference type="Pfam" id="PF02390">
    <property type="entry name" value="Methyltransf_4"/>
    <property type="match status" value="1"/>
</dbReference>
<name>A0A5K1VSM6_ENTHI</name>
<dbReference type="InterPro" id="IPR029063">
    <property type="entry name" value="SAM-dependent_MTases_sf"/>
</dbReference>
<dbReference type="UniPathway" id="UPA00989"/>
<dbReference type="FunFam" id="3.40.50.150:FF:000372">
    <property type="entry name" value="tRNA (guanine-N(7)-)-methyltransferase"/>
    <property type="match status" value="1"/>
</dbReference>
<dbReference type="VEuPathDB" id="AmoebaDB:EHI_178940"/>
<keyword evidence="2 9" id="KW-0820">tRNA-binding</keyword>
<comment type="pathway">
    <text evidence="9">tRNA modification; N(7)-methylguanine-tRNA biosynthesis.</text>
</comment>
<evidence type="ECO:0000256" key="6">
    <source>
        <dbReference type="ARBA" id="ARBA00022694"/>
    </source>
</evidence>